<dbReference type="PANTHER" id="PTHR48063">
    <property type="entry name" value="LRR RECEPTOR-LIKE KINASE"/>
    <property type="match status" value="1"/>
</dbReference>
<dbReference type="GO" id="GO:0005886">
    <property type="term" value="C:plasma membrane"/>
    <property type="evidence" value="ECO:0007669"/>
    <property type="project" value="UniProtKB-SubCell"/>
</dbReference>
<dbReference type="Pfam" id="PF23598">
    <property type="entry name" value="LRR_14"/>
    <property type="match status" value="2"/>
</dbReference>
<evidence type="ECO:0000256" key="5">
    <source>
        <dbReference type="ARBA" id="ARBA00022614"/>
    </source>
</evidence>
<keyword evidence="5" id="KW-0433">Leucine-rich repeat</keyword>
<accession>A0ABD3D2B7</accession>
<dbReference type="SUPFAM" id="SSF52058">
    <property type="entry name" value="L domain-like"/>
    <property type="match status" value="1"/>
</dbReference>
<evidence type="ECO:0000313" key="17">
    <source>
        <dbReference type="Proteomes" id="UP001632038"/>
    </source>
</evidence>
<evidence type="ECO:0000256" key="11">
    <source>
        <dbReference type="ARBA" id="ARBA00023180"/>
    </source>
</evidence>
<dbReference type="FunFam" id="3.80.10.10:FF:000041">
    <property type="entry name" value="LRR receptor-like serine/threonine-protein kinase ERECTA"/>
    <property type="match status" value="1"/>
</dbReference>
<dbReference type="PANTHER" id="PTHR48063:SF112">
    <property type="entry name" value="RECEPTOR LIKE PROTEIN 30-LIKE"/>
    <property type="match status" value="1"/>
</dbReference>
<dbReference type="SUPFAM" id="SSF52047">
    <property type="entry name" value="RNI-like"/>
    <property type="match status" value="1"/>
</dbReference>
<keyword evidence="9 12" id="KW-1133">Transmembrane helix</keyword>
<evidence type="ECO:0000256" key="3">
    <source>
        <dbReference type="ARBA" id="ARBA00022475"/>
    </source>
</evidence>
<keyword evidence="10 12" id="KW-0472">Membrane</keyword>
<feature type="chain" id="PRO_5044777722" description="Leucine-rich repeat-containing N-terminal plant-type domain-containing protein" evidence="13">
    <location>
        <begin position="32"/>
        <end position="933"/>
    </location>
</feature>
<evidence type="ECO:0000256" key="10">
    <source>
        <dbReference type="ARBA" id="ARBA00023136"/>
    </source>
</evidence>
<keyword evidence="4" id="KW-0597">Phosphoprotein</keyword>
<proteinExistence type="inferred from homology"/>
<feature type="domain" description="Disease resistance R13L4/SHOC-2-like LRR" evidence="15">
    <location>
        <begin position="332"/>
        <end position="504"/>
    </location>
</feature>
<dbReference type="GO" id="GO:0006952">
    <property type="term" value="P:defense response"/>
    <property type="evidence" value="ECO:0007669"/>
    <property type="project" value="UniProtKB-ARBA"/>
</dbReference>
<dbReference type="Gene3D" id="3.80.10.10">
    <property type="entry name" value="Ribonuclease Inhibitor"/>
    <property type="match status" value="3"/>
</dbReference>
<dbReference type="EMBL" id="JAVIJP010000027">
    <property type="protein sequence ID" value="KAL3635887.1"/>
    <property type="molecule type" value="Genomic_DNA"/>
</dbReference>
<dbReference type="InterPro" id="IPR013210">
    <property type="entry name" value="LRR_N_plant-typ"/>
</dbReference>
<dbReference type="Pfam" id="PF00560">
    <property type="entry name" value="LRR_1"/>
    <property type="match status" value="5"/>
</dbReference>
<dbReference type="Pfam" id="PF13855">
    <property type="entry name" value="LRR_8"/>
    <property type="match status" value="1"/>
</dbReference>
<evidence type="ECO:0000256" key="2">
    <source>
        <dbReference type="ARBA" id="ARBA00009592"/>
    </source>
</evidence>
<keyword evidence="7 13" id="KW-0732">Signal</keyword>
<keyword evidence="8" id="KW-0677">Repeat</keyword>
<dbReference type="SMART" id="SM00365">
    <property type="entry name" value="LRR_SD22"/>
    <property type="match status" value="5"/>
</dbReference>
<keyword evidence="11" id="KW-0325">Glycoprotein</keyword>
<feature type="domain" description="Leucine-rich repeat-containing N-terminal plant-type" evidence="14">
    <location>
        <begin position="44"/>
        <end position="82"/>
    </location>
</feature>
<dbReference type="PRINTS" id="PR00019">
    <property type="entry name" value="LEURICHRPT"/>
</dbReference>
<dbReference type="InterPro" id="IPR003591">
    <property type="entry name" value="Leu-rich_rpt_typical-subtyp"/>
</dbReference>
<evidence type="ECO:0000256" key="12">
    <source>
        <dbReference type="SAM" id="Phobius"/>
    </source>
</evidence>
<dbReference type="InterPro" id="IPR032675">
    <property type="entry name" value="LRR_dom_sf"/>
</dbReference>
<evidence type="ECO:0000313" key="16">
    <source>
        <dbReference type="EMBL" id="KAL3635887.1"/>
    </source>
</evidence>
<feature type="signal peptide" evidence="13">
    <location>
        <begin position="1"/>
        <end position="31"/>
    </location>
</feature>
<evidence type="ECO:0000256" key="13">
    <source>
        <dbReference type="SAM" id="SignalP"/>
    </source>
</evidence>
<dbReference type="InterPro" id="IPR055414">
    <property type="entry name" value="LRR_R13L4/SHOC2-like"/>
</dbReference>
<evidence type="ECO:0000256" key="6">
    <source>
        <dbReference type="ARBA" id="ARBA00022692"/>
    </source>
</evidence>
<name>A0ABD3D2B7_9LAMI</name>
<keyword evidence="3" id="KW-1003">Cell membrane</keyword>
<keyword evidence="6 12" id="KW-0812">Transmembrane</keyword>
<evidence type="ECO:0000256" key="4">
    <source>
        <dbReference type="ARBA" id="ARBA00022553"/>
    </source>
</evidence>
<evidence type="ECO:0000259" key="15">
    <source>
        <dbReference type="Pfam" id="PF23598"/>
    </source>
</evidence>
<evidence type="ECO:0000256" key="8">
    <source>
        <dbReference type="ARBA" id="ARBA00022737"/>
    </source>
</evidence>
<sequence length="933" mass="103752">MLMTHEMSSSILISIIVVLLIIENSTICSLATKNNVTFDCIPIEKKALLMFKASFSDDPSINMLSSWKANSNCCSWQGVECDNAVIRHVIGLHLRSPRFDIALISDELDSSILKLKYLTYLDLSGNDFSGSSIPSFLGSMKRLQYLNLSDTGFAGTVPHQLGNLSSLRILDLSSRQQYQLIVDDLTWATKLSSLEYLDMSSVDLSKTKDVVKVLSTLPSILELRLLESRLDNTNLADCVNSTFFTNVQHLDLSSNSFDENSSFCFLRNMTSLRFLDLSDNSLHHKADWISDFLWDKCHLKSLYLGSNRFYDDISGAFRNLSGCASYELENLYLGHNEFIGHLPNELDELKQLTNLDVSYNMLSGPIPSSIRNLRALKELSLSYNHLGGEIPISLGQLSNLESIHMSYNSFEGTLSEAHFVNLSKLTYIDVRSNNKLKFKMGYDWEPCFHQLKHLQLGSVEIGGPFPHWLQSQKALIHLNLSDCGVKGTIPNWVSSLTNLTNLILFSNFIEGPFPELPSSLTYLDLSDNMITNNLPTRIADMMPLLYHLRLARNLVNGSIPKSLCQMKKLSVLDLSKNHISGNLPQCLGNMSSLSYVMFSSNQISGTIPNSIGGRAYCSIQWLQLNNNSLTGELPASLSNCKMLFVLDVGDNKLSGKLPEWIGNNLFFLGVLRLRNNKLYGDIPSAYCRLSRLQMMDLAHNQLTGDVPRCDFYGMVKDGNITMMSGVLFGVSLSEVMKGVMLEYTGSVSRYLVNLDLSSNHLVGKIPSNLTSLTGLIGLNLSHNHLRGQIPLTIGDHMNSLESLDLSNNNLFGIIPGSLSKLTSLSHLNLSNNNLSGRIPTGPQLQTFNNPSCYEGNPRLCGAPLLTKCHASKVENGSDDDDGDMIIDKIYLYAFIVSGIATGFWGYFGVLVFKRSWRLALFRHMDALIGKILG</sequence>
<dbReference type="Pfam" id="PF08263">
    <property type="entry name" value="LRRNT_2"/>
    <property type="match status" value="1"/>
</dbReference>
<keyword evidence="17" id="KW-1185">Reference proteome</keyword>
<comment type="subcellular location">
    <subcellularLocation>
        <location evidence="1">Cell membrane</location>
        <topology evidence="1">Single-pass type I membrane protein</topology>
    </subcellularLocation>
</comment>
<feature type="domain" description="Disease resistance R13L4/SHOC-2-like LRR" evidence="15">
    <location>
        <begin position="104"/>
        <end position="229"/>
    </location>
</feature>
<dbReference type="InterPro" id="IPR046956">
    <property type="entry name" value="RLP23-like"/>
</dbReference>
<organism evidence="16 17">
    <name type="scientific">Castilleja foliolosa</name>
    <dbReference type="NCBI Taxonomy" id="1961234"/>
    <lineage>
        <taxon>Eukaryota</taxon>
        <taxon>Viridiplantae</taxon>
        <taxon>Streptophyta</taxon>
        <taxon>Embryophyta</taxon>
        <taxon>Tracheophyta</taxon>
        <taxon>Spermatophyta</taxon>
        <taxon>Magnoliopsida</taxon>
        <taxon>eudicotyledons</taxon>
        <taxon>Gunneridae</taxon>
        <taxon>Pentapetalae</taxon>
        <taxon>asterids</taxon>
        <taxon>lamiids</taxon>
        <taxon>Lamiales</taxon>
        <taxon>Orobanchaceae</taxon>
        <taxon>Pedicularideae</taxon>
        <taxon>Castillejinae</taxon>
        <taxon>Castilleja</taxon>
    </lineage>
</organism>
<dbReference type="FunFam" id="3.80.10.10:FF:000095">
    <property type="entry name" value="LRR receptor-like serine/threonine-protein kinase GSO1"/>
    <property type="match status" value="1"/>
</dbReference>
<feature type="transmembrane region" description="Helical" evidence="12">
    <location>
        <begin position="889"/>
        <end position="912"/>
    </location>
</feature>
<dbReference type="GO" id="GO:0051707">
    <property type="term" value="P:response to other organism"/>
    <property type="evidence" value="ECO:0007669"/>
    <property type="project" value="UniProtKB-ARBA"/>
</dbReference>
<evidence type="ECO:0000256" key="9">
    <source>
        <dbReference type="ARBA" id="ARBA00022989"/>
    </source>
</evidence>
<evidence type="ECO:0008006" key="18">
    <source>
        <dbReference type="Google" id="ProtNLM"/>
    </source>
</evidence>
<evidence type="ECO:0000256" key="7">
    <source>
        <dbReference type="ARBA" id="ARBA00022729"/>
    </source>
</evidence>
<reference evidence="17" key="1">
    <citation type="journal article" date="2024" name="IScience">
        <title>Strigolactones Initiate the Formation of Haustorium-like Structures in Castilleja.</title>
        <authorList>
            <person name="Buerger M."/>
            <person name="Peterson D."/>
            <person name="Chory J."/>
        </authorList>
    </citation>
    <scope>NUCLEOTIDE SEQUENCE [LARGE SCALE GENOMIC DNA]</scope>
</reference>
<dbReference type="Proteomes" id="UP001632038">
    <property type="component" value="Unassembled WGS sequence"/>
</dbReference>
<dbReference type="SMART" id="SM00369">
    <property type="entry name" value="LRR_TYP"/>
    <property type="match status" value="9"/>
</dbReference>
<protein>
    <recommendedName>
        <fullName evidence="18">Leucine-rich repeat-containing N-terminal plant-type domain-containing protein</fullName>
    </recommendedName>
</protein>
<gene>
    <name evidence="16" type="ORF">CASFOL_020434</name>
</gene>
<dbReference type="FunFam" id="3.80.10.10:FF:000383">
    <property type="entry name" value="Leucine-rich repeat receptor protein kinase EMS1"/>
    <property type="match status" value="1"/>
</dbReference>
<dbReference type="PROSITE" id="PS51450">
    <property type="entry name" value="LRR"/>
    <property type="match status" value="2"/>
</dbReference>
<dbReference type="AlphaFoldDB" id="A0ABD3D2B7"/>
<dbReference type="InterPro" id="IPR001611">
    <property type="entry name" value="Leu-rich_rpt"/>
</dbReference>
<evidence type="ECO:0000259" key="14">
    <source>
        <dbReference type="Pfam" id="PF08263"/>
    </source>
</evidence>
<comment type="similarity">
    <text evidence="2">Belongs to the RLP family.</text>
</comment>
<evidence type="ECO:0000256" key="1">
    <source>
        <dbReference type="ARBA" id="ARBA00004251"/>
    </source>
</evidence>
<comment type="caution">
    <text evidence="16">The sequence shown here is derived from an EMBL/GenBank/DDBJ whole genome shotgun (WGS) entry which is preliminary data.</text>
</comment>